<dbReference type="GO" id="GO:0004795">
    <property type="term" value="F:threonine synthase activity"/>
    <property type="evidence" value="ECO:0007669"/>
    <property type="project" value="UniProtKB-EC"/>
</dbReference>
<dbReference type="PRINTS" id="PR00958">
    <property type="entry name" value="HOMSERKINASE"/>
</dbReference>
<dbReference type="InterPro" id="IPR001926">
    <property type="entry name" value="TrpB-like_PALP"/>
</dbReference>
<protein>
    <recommendedName>
        <fullName evidence="6 15">Homoserine kinase</fullName>
        <shortName evidence="15">HK</shortName>
        <shortName evidence="15">HSK</shortName>
        <ecNumber evidence="5 15">2.7.1.39</ecNumber>
    </recommendedName>
</protein>
<evidence type="ECO:0000256" key="2">
    <source>
        <dbReference type="ARBA" id="ARBA00005015"/>
    </source>
</evidence>
<dbReference type="Gene3D" id="3.90.1380.10">
    <property type="entry name" value="Threonine synthase, N-terminal domain"/>
    <property type="match status" value="1"/>
</dbReference>
<gene>
    <name evidence="15" type="primary">thrB</name>
    <name evidence="20" type="ORF">HV819_00785</name>
</gene>
<comment type="subcellular location">
    <subcellularLocation>
        <location evidence="15">Cytoplasm</location>
    </subcellularLocation>
</comment>
<feature type="domain" description="Tryptophan synthase beta chain-like PALP" evidence="17">
    <location>
        <begin position="96"/>
        <end position="407"/>
    </location>
</feature>
<dbReference type="SUPFAM" id="SSF55060">
    <property type="entry name" value="GHMP Kinase, C-terminal domain"/>
    <property type="match status" value="1"/>
</dbReference>
<evidence type="ECO:0000256" key="8">
    <source>
        <dbReference type="ARBA" id="ARBA00022697"/>
    </source>
</evidence>
<accession>A0ABX2N783</accession>
<evidence type="ECO:0000259" key="19">
    <source>
        <dbReference type="Pfam" id="PF14821"/>
    </source>
</evidence>
<evidence type="ECO:0000256" key="1">
    <source>
        <dbReference type="ARBA" id="ARBA00001933"/>
    </source>
</evidence>
<evidence type="ECO:0000256" key="9">
    <source>
        <dbReference type="ARBA" id="ARBA00022741"/>
    </source>
</evidence>
<dbReference type="Proteomes" id="UP000540919">
    <property type="component" value="Unassembled WGS sequence"/>
</dbReference>
<dbReference type="InterPro" id="IPR036052">
    <property type="entry name" value="TrpB-like_PALP_sf"/>
</dbReference>
<evidence type="ECO:0000256" key="4">
    <source>
        <dbReference type="ARBA" id="ARBA00007370"/>
    </source>
</evidence>
<evidence type="ECO:0000256" key="13">
    <source>
        <dbReference type="ARBA" id="ARBA00049375"/>
    </source>
</evidence>
<dbReference type="InterPro" id="IPR004450">
    <property type="entry name" value="Thr_synthase-like"/>
</dbReference>
<comment type="similarity">
    <text evidence="4 15">Belongs to the GHMP kinase family. Homoserine kinase subfamily.</text>
</comment>
<dbReference type="Pfam" id="PF00288">
    <property type="entry name" value="GHMP_kinases_N"/>
    <property type="match status" value="1"/>
</dbReference>
<keyword evidence="15" id="KW-0028">Amino-acid biosynthesis</keyword>
<dbReference type="InterPro" id="IPR036554">
    <property type="entry name" value="GHMP_kinase_C_sf"/>
</dbReference>
<dbReference type="InterPro" id="IPR006203">
    <property type="entry name" value="GHMP_knse_ATP-bd_CS"/>
</dbReference>
<dbReference type="EMBL" id="JABVBA010000001">
    <property type="protein sequence ID" value="NVF10552.1"/>
    <property type="molecule type" value="Genomic_DNA"/>
</dbReference>
<proteinExistence type="inferred from homology"/>
<evidence type="ECO:0000256" key="15">
    <source>
        <dbReference type="HAMAP-Rule" id="MF_00384"/>
    </source>
</evidence>
<dbReference type="Pfam" id="PF08544">
    <property type="entry name" value="GHMP_kinases_C"/>
    <property type="match status" value="1"/>
</dbReference>
<evidence type="ECO:0000256" key="6">
    <source>
        <dbReference type="ARBA" id="ARBA00017858"/>
    </source>
</evidence>
<dbReference type="SUPFAM" id="SSF54211">
    <property type="entry name" value="Ribosomal protein S5 domain 2-like"/>
    <property type="match status" value="1"/>
</dbReference>
<dbReference type="InterPro" id="IPR020568">
    <property type="entry name" value="Ribosomal_Su5_D2-typ_SF"/>
</dbReference>
<dbReference type="PANTHER" id="PTHR43515:SF1">
    <property type="entry name" value="THREONINE SYNTHASE-LIKE 1"/>
    <property type="match status" value="1"/>
</dbReference>
<comment type="pathway">
    <text evidence="2 15">Amino-acid biosynthesis; L-threonine biosynthesis; L-threonine from L-aspartate: step 4/5.</text>
</comment>
<evidence type="ECO:0000256" key="10">
    <source>
        <dbReference type="ARBA" id="ARBA00022777"/>
    </source>
</evidence>
<dbReference type="NCBIfam" id="TIGR00260">
    <property type="entry name" value="thrC"/>
    <property type="match status" value="1"/>
</dbReference>
<keyword evidence="11 15" id="KW-0067">ATP-binding</keyword>
<evidence type="ECO:0000256" key="14">
    <source>
        <dbReference type="ARBA" id="ARBA00049954"/>
    </source>
</evidence>
<evidence type="ECO:0000256" key="3">
    <source>
        <dbReference type="ARBA" id="ARBA00005517"/>
    </source>
</evidence>
<dbReference type="InterPro" id="IPR013750">
    <property type="entry name" value="GHMP_kinase_C_dom"/>
</dbReference>
<comment type="catalytic activity">
    <reaction evidence="13 15">
        <text>L-homoserine + ATP = O-phospho-L-homoserine + ADP + H(+)</text>
        <dbReference type="Rhea" id="RHEA:13985"/>
        <dbReference type="ChEBI" id="CHEBI:15378"/>
        <dbReference type="ChEBI" id="CHEBI:30616"/>
        <dbReference type="ChEBI" id="CHEBI:57476"/>
        <dbReference type="ChEBI" id="CHEBI:57590"/>
        <dbReference type="ChEBI" id="CHEBI:456216"/>
        <dbReference type="EC" id="2.7.1.39"/>
    </reaction>
</comment>
<dbReference type="InterPro" id="IPR006204">
    <property type="entry name" value="GHMP_kinase_N_dom"/>
</dbReference>
<evidence type="ECO:0000256" key="7">
    <source>
        <dbReference type="ARBA" id="ARBA00022679"/>
    </source>
</evidence>
<evidence type="ECO:0000313" key="21">
    <source>
        <dbReference type="Proteomes" id="UP000540919"/>
    </source>
</evidence>
<dbReference type="InterPro" id="IPR014721">
    <property type="entry name" value="Ribsml_uS5_D2-typ_fold_subgr"/>
</dbReference>
<keyword evidence="10 15" id="KW-0418">Kinase</keyword>
<dbReference type="Gene3D" id="3.40.50.1100">
    <property type="match status" value="2"/>
</dbReference>
<keyword evidence="20" id="KW-0456">Lyase</keyword>
<evidence type="ECO:0000259" key="18">
    <source>
        <dbReference type="Pfam" id="PF08544"/>
    </source>
</evidence>
<dbReference type="Pfam" id="PF00291">
    <property type="entry name" value="PALP"/>
    <property type="match status" value="1"/>
</dbReference>
<comment type="similarity">
    <text evidence="3">Belongs to the threonine synthase family.</text>
</comment>
<keyword evidence="9 15" id="KW-0547">Nucleotide-binding</keyword>
<dbReference type="InterPro" id="IPR000870">
    <property type="entry name" value="Homoserine_kinase"/>
</dbReference>
<dbReference type="Gene3D" id="3.30.70.890">
    <property type="entry name" value="GHMP kinase, C-terminal domain"/>
    <property type="match status" value="1"/>
</dbReference>
<evidence type="ECO:0000259" key="17">
    <source>
        <dbReference type="Pfam" id="PF00291"/>
    </source>
</evidence>
<keyword evidence="7 15" id="KW-0808">Transferase</keyword>
<evidence type="ECO:0000259" key="16">
    <source>
        <dbReference type="Pfam" id="PF00288"/>
    </source>
</evidence>
<dbReference type="InterPro" id="IPR029144">
    <property type="entry name" value="Thr_synth_N"/>
</dbReference>
<feature type="domain" description="GHMP kinase N-terminal" evidence="16">
    <location>
        <begin position="530"/>
        <end position="608"/>
    </location>
</feature>
<comment type="cofactor">
    <cofactor evidence="1">
        <name>pyridoxal 5'-phosphate</name>
        <dbReference type="ChEBI" id="CHEBI:597326"/>
    </cofactor>
</comment>
<dbReference type="RefSeq" id="WP_176269316.1">
    <property type="nucleotide sequence ID" value="NZ_JABVBA010000001.1"/>
</dbReference>
<dbReference type="HAMAP" id="MF_00384">
    <property type="entry name" value="Homoser_kinase"/>
    <property type="match status" value="1"/>
</dbReference>
<evidence type="ECO:0000313" key="20">
    <source>
        <dbReference type="EMBL" id="NVF10552.1"/>
    </source>
</evidence>
<dbReference type="Gene3D" id="3.30.230.10">
    <property type="match status" value="1"/>
</dbReference>
<sequence>MKFLSTRNKNIKMNGSMAIIKGIAPDGGLFVPEYFPKIEKLDSLIDYNYKDLAAYILGLYFDDLGDKVKDIAYKAYDSKFPNEVVVLKENDTVFLELYHGRTHAFKDMALSVLPHLLKASLEVNKDNKNILILVATSGDTGKASLEGFKNIDGVRCMVFYPKGGVSKIQELQMLTQEGDNLDVIAINGNFDNAQSAVKKIFIDQNYKNLLLKRGYELSSANSINIGRLIPQIVYYVYSYLKLVKIGKLNMGQKINICVPTGNFGNILAAYYAKRIGLPINKLIVASNENNVLTDFFNSGIYNSNRNLIITSSPSMDILISSNLERLLFHLVDGDTKKVKIAMEDLKNKKSYKWKDLDKSLIEAGFATEEDISNAIKTCYDNYNYVIDSHTAVSYSVYKSYKNRTSDNTLTLIASTASPFKFPDKVLNSIGIFKSKDDFKKLEDLAKLMKVDVPKNIKELENKKIMHHRVIDPKNMKKEVLEILNCKFSVKVPATSANIGVGFDTFGVSLNLFNTFIFKKSETFMEDNLVIDSYKKTFKYLDEDIIPISVKIKSQVPYTRGLGSSSTCIVAGVYSALFMMNKTINKELALDIATEIEGHPDNVAPAIMGSFVISLKHNEHIHYRRFELNKNLEFLALIPNFSLSTKDSRNILPKMISLKDGVHNVSRAALLTPALVNLDKNLIKVCLDDRFHQPYRKRLIKDFDLLKEKSLEFDAIATYLSGAGPTIMVLSEKNSKTYAMLKDYINNNLKNWDVKKLNIDLDGAKIIS</sequence>
<comment type="function">
    <text evidence="14 15">Catalyzes the ATP-dependent phosphorylation of L-homoserine to L-homoserine phosphate.</text>
</comment>
<dbReference type="InterPro" id="IPR037158">
    <property type="entry name" value="Thr_synth_N_sf"/>
</dbReference>
<keyword evidence="21" id="KW-1185">Reference proteome</keyword>
<evidence type="ECO:0000256" key="11">
    <source>
        <dbReference type="ARBA" id="ARBA00022840"/>
    </source>
</evidence>
<keyword evidence="8 15" id="KW-0791">Threonine biosynthesis</keyword>
<dbReference type="NCBIfam" id="TIGR00191">
    <property type="entry name" value="thrB"/>
    <property type="match status" value="1"/>
</dbReference>
<reference evidence="20 21" key="1">
    <citation type="submission" date="2020-06" db="EMBL/GenBank/DDBJ databases">
        <title>Anaerococcus sp. nov., isolated form swine feces.</title>
        <authorList>
            <person name="Yu S."/>
        </authorList>
    </citation>
    <scope>NUCLEOTIDE SEQUENCE [LARGE SCALE GENOMIC DNA]</scope>
    <source>
        <strain evidence="20 21">AGMB00486</strain>
    </source>
</reference>
<dbReference type="PROSITE" id="PS00627">
    <property type="entry name" value="GHMP_KINASES_ATP"/>
    <property type="match status" value="1"/>
</dbReference>
<evidence type="ECO:0000256" key="5">
    <source>
        <dbReference type="ARBA" id="ARBA00012078"/>
    </source>
</evidence>
<comment type="caution">
    <text evidence="20">The sequence shown here is derived from an EMBL/GenBank/DDBJ whole genome shotgun (WGS) entry which is preliminary data.</text>
</comment>
<feature type="binding site" evidence="15">
    <location>
        <begin position="556"/>
        <end position="566"/>
    </location>
    <ligand>
        <name>ATP</name>
        <dbReference type="ChEBI" id="CHEBI:30616"/>
    </ligand>
</feature>
<feature type="domain" description="GHMP kinase C-terminal" evidence="18">
    <location>
        <begin position="682"/>
        <end position="733"/>
    </location>
</feature>
<feature type="domain" description="Threonine synthase N-terminal" evidence="19">
    <location>
        <begin position="2"/>
        <end position="76"/>
    </location>
</feature>
<keyword evidence="12" id="KW-0663">Pyridoxal phosphate</keyword>
<dbReference type="PANTHER" id="PTHR43515">
    <property type="entry name" value="THREONINE SYNTHASE-LIKE 1"/>
    <property type="match status" value="1"/>
</dbReference>
<dbReference type="EC" id="2.7.1.39" evidence="5 15"/>
<keyword evidence="15" id="KW-0963">Cytoplasm</keyword>
<name>A0ABX2N783_9FIRM</name>
<evidence type="ECO:0000256" key="12">
    <source>
        <dbReference type="ARBA" id="ARBA00022898"/>
    </source>
</evidence>
<dbReference type="Pfam" id="PF14821">
    <property type="entry name" value="Thr_synth_N"/>
    <property type="match status" value="1"/>
</dbReference>
<dbReference type="CDD" id="cd01560">
    <property type="entry name" value="Thr-synth_2"/>
    <property type="match status" value="1"/>
</dbReference>
<organism evidence="20 21">
    <name type="scientific">Anaerococcus faecalis</name>
    <dbReference type="NCBI Taxonomy" id="2742993"/>
    <lineage>
        <taxon>Bacteria</taxon>
        <taxon>Bacillati</taxon>
        <taxon>Bacillota</taxon>
        <taxon>Tissierellia</taxon>
        <taxon>Tissierellales</taxon>
        <taxon>Peptoniphilaceae</taxon>
        <taxon>Anaerococcus</taxon>
    </lineage>
</organism>
<dbReference type="SUPFAM" id="SSF53686">
    <property type="entry name" value="Tryptophan synthase beta subunit-like PLP-dependent enzymes"/>
    <property type="match status" value="1"/>
</dbReference>